<name>A0AAW1KN87_POPJA</name>
<sequence>MVYALLRPKIRDRIPRDDVATFQDLLKKARSSPEPESSANTAKISATQSPNAGRRREPRDPRKRRRPVQAPAPRSIRSSATDAELQGSSAGIARDAQRVQYQSAFATLTHSPLNDPPWKLPFTQCEAPPTSIAEPKPPSPVWNSIDLQATTTRGAINTQKERIQERKQQIQKRLWHELGVRVDKVVQGGGTSNTGNVPTRFFESPKKIAEINGVDENLIARFQTSLAILTSGYEWDHSKFDQFATETADLFVRKYRWYRMPVIVHKILIHGSQAIKHILLPIGTSSEEAQKERHKIYKRFREHHTRKNARINTTRDLLHMLLVASDPVISRLTSPSKINQRKLPNNALELIRFETAVHPLDVLERVKQHTLCYFSVEDEIVNKIAFQEYCINCEKDLIIFKKIRHCNECLTIYNIRRIDNQNQLETLTLNDL</sequence>
<evidence type="ECO:0000256" key="1">
    <source>
        <dbReference type="SAM" id="MobiDB-lite"/>
    </source>
</evidence>
<feature type="region of interest" description="Disordered" evidence="1">
    <location>
        <begin position="26"/>
        <end position="91"/>
    </location>
</feature>
<accession>A0AAW1KN87</accession>
<gene>
    <name evidence="2" type="ORF">QE152_g22046</name>
</gene>
<comment type="caution">
    <text evidence="2">The sequence shown here is derived from an EMBL/GenBank/DDBJ whole genome shotgun (WGS) entry which is preliminary data.</text>
</comment>
<evidence type="ECO:0000313" key="3">
    <source>
        <dbReference type="Proteomes" id="UP001458880"/>
    </source>
</evidence>
<dbReference type="EMBL" id="JASPKY010000210">
    <property type="protein sequence ID" value="KAK9720449.1"/>
    <property type="molecule type" value="Genomic_DNA"/>
</dbReference>
<dbReference type="Proteomes" id="UP001458880">
    <property type="component" value="Unassembled WGS sequence"/>
</dbReference>
<protein>
    <submittedName>
        <fullName evidence="2">Uncharacterized protein</fullName>
    </submittedName>
</protein>
<evidence type="ECO:0000313" key="2">
    <source>
        <dbReference type="EMBL" id="KAK9720449.1"/>
    </source>
</evidence>
<reference evidence="2 3" key="1">
    <citation type="journal article" date="2024" name="BMC Genomics">
        <title>De novo assembly and annotation of Popillia japonica's genome with initial clues to its potential as an invasive pest.</title>
        <authorList>
            <person name="Cucini C."/>
            <person name="Boschi S."/>
            <person name="Funari R."/>
            <person name="Cardaioli E."/>
            <person name="Iannotti N."/>
            <person name="Marturano G."/>
            <person name="Paoli F."/>
            <person name="Bruttini M."/>
            <person name="Carapelli A."/>
            <person name="Frati F."/>
            <person name="Nardi F."/>
        </authorList>
    </citation>
    <scope>NUCLEOTIDE SEQUENCE [LARGE SCALE GENOMIC DNA]</scope>
    <source>
        <strain evidence="2">DMR45628</strain>
    </source>
</reference>
<feature type="compositionally biased region" description="Polar residues" evidence="1">
    <location>
        <begin position="76"/>
        <end position="89"/>
    </location>
</feature>
<proteinExistence type="predicted"/>
<dbReference type="AlphaFoldDB" id="A0AAW1KN87"/>
<organism evidence="2 3">
    <name type="scientific">Popillia japonica</name>
    <name type="common">Japanese beetle</name>
    <dbReference type="NCBI Taxonomy" id="7064"/>
    <lineage>
        <taxon>Eukaryota</taxon>
        <taxon>Metazoa</taxon>
        <taxon>Ecdysozoa</taxon>
        <taxon>Arthropoda</taxon>
        <taxon>Hexapoda</taxon>
        <taxon>Insecta</taxon>
        <taxon>Pterygota</taxon>
        <taxon>Neoptera</taxon>
        <taxon>Endopterygota</taxon>
        <taxon>Coleoptera</taxon>
        <taxon>Polyphaga</taxon>
        <taxon>Scarabaeiformia</taxon>
        <taxon>Scarabaeidae</taxon>
        <taxon>Rutelinae</taxon>
        <taxon>Popillia</taxon>
    </lineage>
</organism>
<feature type="compositionally biased region" description="Polar residues" evidence="1">
    <location>
        <begin position="34"/>
        <end position="51"/>
    </location>
</feature>
<keyword evidence="3" id="KW-1185">Reference proteome</keyword>